<dbReference type="GO" id="GO:0006412">
    <property type="term" value="P:translation"/>
    <property type="evidence" value="ECO:0007669"/>
    <property type="project" value="InterPro"/>
</dbReference>
<feature type="compositionally biased region" description="Basic residues" evidence="4">
    <location>
        <begin position="23"/>
        <end position="36"/>
    </location>
</feature>
<name>A0A381T9N4_9ZZZZ</name>
<comment type="similarity">
    <text evidence="1">Belongs to the bacterial ribosomal protein bL35 family.</text>
</comment>
<dbReference type="SUPFAM" id="SSF143034">
    <property type="entry name" value="L35p-like"/>
    <property type="match status" value="1"/>
</dbReference>
<reference evidence="5" key="1">
    <citation type="submission" date="2018-05" db="EMBL/GenBank/DDBJ databases">
        <authorList>
            <person name="Lanie J.A."/>
            <person name="Ng W.-L."/>
            <person name="Kazmierczak K.M."/>
            <person name="Andrzejewski T.M."/>
            <person name="Davidsen T.M."/>
            <person name="Wayne K.J."/>
            <person name="Tettelin H."/>
            <person name="Glass J.I."/>
            <person name="Rusch D."/>
            <person name="Podicherti R."/>
            <person name="Tsui H.-C.T."/>
            <person name="Winkler M.E."/>
        </authorList>
    </citation>
    <scope>NUCLEOTIDE SEQUENCE</scope>
</reference>
<accession>A0A381T9N4</accession>
<dbReference type="AlphaFoldDB" id="A0A381T9N4"/>
<dbReference type="Gene3D" id="4.10.410.60">
    <property type="match status" value="1"/>
</dbReference>
<gene>
    <name evidence="5" type="ORF">METZ01_LOCUS64221</name>
</gene>
<dbReference type="GO" id="GO:0005840">
    <property type="term" value="C:ribosome"/>
    <property type="evidence" value="ECO:0007669"/>
    <property type="project" value="UniProtKB-KW"/>
</dbReference>
<organism evidence="5">
    <name type="scientific">marine metagenome</name>
    <dbReference type="NCBI Taxonomy" id="408172"/>
    <lineage>
        <taxon>unclassified sequences</taxon>
        <taxon>metagenomes</taxon>
        <taxon>ecological metagenomes</taxon>
    </lineage>
</organism>
<evidence type="ECO:0000256" key="2">
    <source>
        <dbReference type="ARBA" id="ARBA00022980"/>
    </source>
</evidence>
<evidence type="ECO:0000256" key="3">
    <source>
        <dbReference type="ARBA" id="ARBA00023274"/>
    </source>
</evidence>
<keyword evidence="2" id="KW-0689">Ribosomal protein</keyword>
<keyword evidence="3" id="KW-0687">Ribonucleoprotein</keyword>
<dbReference type="PROSITE" id="PS00936">
    <property type="entry name" value="RIBOSOMAL_L35"/>
    <property type="match status" value="1"/>
</dbReference>
<feature type="region of interest" description="Disordered" evidence="4">
    <location>
        <begin position="1"/>
        <end position="36"/>
    </location>
</feature>
<evidence type="ECO:0000313" key="5">
    <source>
        <dbReference type="EMBL" id="SVA11367.1"/>
    </source>
</evidence>
<dbReference type="InterPro" id="IPR021137">
    <property type="entry name" value="Ribosomal_bL35-like"/>
</dbReference>
<protein>
    <recommendedName>
        <fullName evidence="6">50S ribosomal protein L35</fullName>
    </recommendedName>
</protein>
<dbReference type="HAMAP" id="MF_00514">
    <property type="entry name" value="Ribosomal_bL35"/>
    <property type="match status" value="1"/>
</dbReference>
<evidence type="ECO:0008006" key="6">
    <source>
        <dbReference type="Google" id="ProtNLM"/>
    </source>
</evidence>
<dbReference type="InterPro" id="IPR037229">
    <property type="entry name" value="Ribosomal_bL35_sf"/>
</dbReference>
<evidence type="ECO:0000256" key="1">
    <source>
        <dbReference type="ARBA" id="ARBA00006598"/>
    </source>
</evidence>
<dbReference type="GO" id="GO:1990904">
    <property type="term" value="C:ribonucleoprotein complex"/>
    <property type="evidence" value="ECO:0007669"/>
    <property type="project" value="UniProtKB-KW"/>
</dbReference>
<dbReference type="PRINTS" id="PR00064">
    <property type="entry name" value="RIBOSOMALL35"/>
</dbReference>
<sequence length="67" mass="7570">MPKMKTHKGAKKRFHISGTGRVLRTKGPKSHFRRRKAARVKRLFGGKVALDSKTFSKTIKQAISALH</sequence>
<evidence type="ECO:0000256" key="4">
    <source>
        <dbReference type="SAM" id="MobiDB-lite"/>
    </source>
</evidence>
<dbReference type="EMBL" id="UINC01004047">
    <property type="protein sequence ID" value="SVA11367.1"/>
    <property type="molecule type" value="Genomic_DNA"/>
</dbReference>
<feature type="compositionally biased region" description="Basic residues" evidence="4">
    <location>
        <begin position="1"/>
        <end position="15"/>
    </location>
</feature>
<dbReference type="Pfam" id="PF01632">
    <property type="entry name" value="Ribosomal_L35p"/>
    <property type="match status" value="1"/>
</dbReference>
<dbReference type="GO" id="GO:0003735">
    <property type="term" value="F:structural constituent of ribosome"/>
    <property type="evidence" value="ECO:0007669"/>
    <property type="project" value="InterPro"/>
</dbReference>
<dbReference type="InterPro" id="IPR001706">
    <property type="entry name" value="Ribosomal_bL35"/>
</dbReference>
<dbReference type="InterPro" id="IPR018265">
    <property type="entry name" value="Ribosomal_bL35_CS"/>
</dbReference>
<proteinExistence type="inferred from homology"/>